<dbReference type="PANTHER" id="PTHR12591">
    <property type="entry name" value="GLUCOSE-6-PHOSPHATASE"/>
    <property type="match status" value="1"/>
</dbReference>
<dbReference type="PANTHER" id="PTHR12591:SF0">
    <property type="entry name" value="FI19814P1"/>
    <property type="match status" value="1"/>
</dbReference>
<evidence type="ECO:0000256" key="4">
    <source>
        <dbReference type="ARBA" id="ARBA00012634"/>
    </source>
</evidence>
<keyword evidence="5" id="KW-0312">Gluconeogenesis</keyword>
<dbReference type="InterPro" id="IPR036938">
    <property type="entry name" value="PAP2/HPO_sf"/>
</dbReference>
<accession>A0ABM0JIK9</accession>
<dbReference type="InterPro" id="IPR016275">
    <property type="entry name" value="Glucose-6-phosphatase"/>
</dbReference>
<evidence type="ECO:0000313" key="13">
    <source>
        <dbReference type="Proteomes" id="UP000694888"/>
    </source>
</evidence>
<protein>
    <recommendedName>
        <fullName evidence="4">glucose-6-phosphatase</fullName>
        <ecNumber evidence="4">3.1.3.9</ecNumber>
    </recommendedName>
</protein>
<reference evidence="14" key="1">
    <citation type="submission" date="2025-08" db="UniProtKB">
        <authorList>
            <consortium name="RefSeq"/>
        </authorList>
    </citation>
    <scope>IDENTIFICATION</scope>
</reference>
<evidence type="ECO:0000256" key="5">
    <source>
        <dbReference type="ARBA" id="ARBA00022432"/>
    </source>
</evidence>
<feature type="transmembrane region" description="Helical" evidence="11">
    <location>
        <begin position="202"/>
        <end position="225"/>
    </location>
</feature>
<dbReference type="Proteomes" id="UP000694888">
    <property type="component" value="Unplaced"/>
</dbReference>
<evidence type="ECO:0000256" key="1">
    <source>
        <dbReference type="ARBA" id="ARBA00004477"/>
    </source>
</evidence>
<feature type="transmembrane region" description="Helical" evidence="11">
    <location>
        <begin position="173"/>
        <end position="190"/>
    </location>
</feature>
<sequence>MQGLSDSIHIWGVGVIQQTQRTFQGQSQLMLLLSHFGDPRFAFTLYFPAAYYLHRSIGVRVLWVAAISEWLNAVCKWILCGERPYWWVHECGLYAEGEVPQLNQYSITCETGPGSPSGHAMITSAVWYILVSDLIHYKEVQSVLFKCVLWSVYGLMMSAVCVSRLFIATHFPHQVIAGVLVGIILAKLFNSVSTSAMTLRTYLVASTVLSAVAVLTYCLVFAFGLDPFWSVSLALKRCALRDWVHLDTTLFYSLIRDISSLLGLGFGLWLDKRLTGNGKSPFRPLVHLPLALAVTLASESLKFPQDNMMLFYALGFLKHFFVVCVVVAGVSRVNL</sequence>
<dbReference type="Pfam" id="PF01569">
    <property type="entry name" value="PAP2"/>
    <property type="match status" value="1"/>
</dbReference>
<dbReference type="EC" id="3.1.3.9" evidence="4"/>
<evidence type="ECO:0000256" key="10">
    <source>
        <dbReference type="ARBA" id="ARBA00023136"/>
    </source>
</evidence>
<dbReference type="InterPro" id="IPR000326">
    <property type="entry name" value="PAP2/HPO"/>
</dbReference>
<dbReference type="SMART" id="SM00014">
    <property type="entry name" value="acidPPc"/>
    <property type="match status" value="1"/>
</dbReference>
<keyword evidence="7" id="KW-0378">Hydrolase</keyword>
<dbReference type="RefSeq" id="XP_005094468.1">
    <property type="nucleotide sequence ID" value="XM_005094411.3"/>
</dbReference>
<keyword evidence="6 11" id="KW-0812">Transmembrane</keyword>
<gene>
    <name evidence="14" type="primary">LOC101858257</name>
</gene>
<dbReference type="Gene3D" id="1.20.144.10">
    <property type="entry name" value="Phosphatidic acid phosphatase type 2/haloperoxidase"/>
    <property type="match status" value="1"/>
</dbReference>
<evidence type="ECO:0000256" key="6">
    <source>
        <dbReference type="ARBA" id="ARBA00022692"/>
    </source>
</evidence>
<proteinExistence type="inferred from homology"/>
<evidence type="ECO:0000256" key="11">
    <source>
        <dbReference type="SAM" id="Phobius"/>
    </source>
</evidence>
<dbReference type="GeneID" id="101858257"/>
<keyword evidence="8" id="KW-0256">Endoplasmic reticulum</keyword>
<feature type="domain" description="Phosphatidic acid phosphatase type 2/haloperoxidase" evidence="12">
    <location>
        <begin position="57"/>
        <end position="190"/>
    </location>
</feature>
<comment type="subcellular location">
    <subcellularLocation>
        <location evidence="1">Endoplasmic reticulum membrane</location>
        <topology evidence="1">Multi-pass membrane protein</topology>
    </subcellularLocation>
</comment>
<evidence type="ECO:0000256" key="7">
    <source>
        <dbReference type="ARBA" id="ARBA00022801"/>
    </source>
</evidence>
<dbReference type="SUPFAM" id="SSF48317">
    <property type="entry name" value="Acid phosphatase/Vanadium-dependent haloperoxidase"/>
    <property type="match status" value="1"/>
</dbReference>
<comment type="pathway">
    <text evidence="2">Carbohydrate biosynthesis; gluconeogenesis.</text>
</comment>
<comment type="similarity">
    <text evidence="3">Belongs to the glucose-6-phosphatase family.</text>
</comment>
<keyword evidence="9 11" id="KW-1133">Transmembrane helix</keyword>
<evidence type="ECO:0000256" key="3">
    <source>
        <dbReference type="ARBA" id="ARBA00009266"/>
    </source>
</evidence>
<feature type="transmembrane region" description="Helical" evidence="11">
    <location>
        <begin position="310"/>
        <end position="330"/>
    </location>
</feature>
<evidence type="ECO:0000256" key="9">
    <source>
        <dbReference type="ARBA" id="ARBA00022989"/>
    </source>
</evidence>
<evidence type="ECO:0000313" key="14">
    <source>
        <dbReference type="RefSeq" id="XP_005094468.1"/>
    </source>
</evidence>
<keyword evidence="13" id="KW-1185">Reference proteome</keyword>
<feature type="transmembrane region" description="Helical" evidence="11">
    <location>
        <begin position="143"/>
        <end position="167"/>
    </location>
</feature>
<name>A0ABM0JIK9_APLCA</name>
<dbReference type="PIRSF" id="PIRSF000905">
    <property type="entry name" value="Glucose-6-phosphatase"/>
    <property type="match status" value="1"/>
</dbReference>
<evidence type="ECO:0000259" key="12">
    <source>
        <dbReference type="SMART" id="SM00014"/>
    </source>
</evidence>
<organism evidence="13 14">
    <name type="scientific">Aplysia californica</name>
    <name type="common">California sea hare</name>
    <dbReference type="NCBI Taxonomy" id="6500"/>
    <lineage>
        <taxon>Eukaryota</taxon>
        <taxon>Metazoa</taxon>
        <taxon>Spiralia</taxon>
        <taxon>Lophotrochozoa</taxon>
        <taxon>Mollusca</taxon>
        <taxon>Gastropoda</taxon>
        <taxon>Heterobranchia</taxon>
        <taxon>Euthyneura</taxon>
        <taxon>Tectipleura</taxon>
        <taxon>Aplysiida</taxon>
        <taxon>Aplysioidea</taxon>
        <taxon>Aplysiidae</taxon>
        <taxon>Aplysia</taxon>
    </lineage>
</organism>
<evidence type="ECO:0000256" key="8">
    <source>
        <dbReference type="ARBA" id="ARBA00022824"/>
    </source>
</evidence>
<evidence type="ECO:0000256" key="2">
    <source>
        <dbReference type="ARBA" id="ARBA00004742"/>
    </source>
</evidence>
<keyword evidence="10 11" id="KW-0472">Membrane</keyword>